<dbReference type="CDD" id="cd00806">
    <property type="entry name" value="TrpRS_core"/>
    <property type="match status" value="1"/>
</dbReference>
<evidence type="ECO:0000256" key="3">
    <source>
        <dbReference type="ARBA" id="ARBA00022598"/>
    </source>
</evidence>
<dbReference type="InterPro" id="IPR002305">
    <property type="entry name" value="aa-tRNA-synth_Ic"/>
</dbReference>
<comment type="similarity">
    <text evidence="1">Belongs to the class-I aminoacyl-tRNA synthetase family.</text>
</comment>
<dbReference type="InterPro" id="IPR001412">
    <property type="entry name" value="aa-tRNA-synth_I_CS"/>
</dbReference>
<dbReference type="EMBL" id="BARS01020311">
    <property type="protein sequence ID" value="GAG05795.1"/>
    <property type="molecule type" value="Genomic_DNA"/>
</dbReference>
<feature type="non-terminal residue" evidence="9">
    <location>
        <position position="216"/>
    </location>
</feature>
<dbReference type="Pfam" id="PF00579">
    <property type="entry name" value="tRNA-synt_1b"/>
    <property type="match status" value="1"/>
</dbReference>
<dbReference type="GO" id="GO:0004830">
    <property type="term" value="F:tryptophan-tRNA ligase activity"/>
    <property type="evidence" value="ECO:0007669"/>
    <property type="project" value="UniProtKB-EC"/>
</dbReference>
<dbReference type="InterPro" id="IPR002306">
    <property type="entry name" value="Trp-tRNA-ligase"/>
</dbReference>
<evidence type="ECO:0000256" key="5">
    <source>
        <dbReference type="ARBA" id="ARBA00022840"/>
    </source>
</evidence>
<proteinExistence type="inferred from homology"/>
<dbReference type="NCBIfam" id="TIGR00233">
    <property type="entry name" value="trpS"/>
    <property type="match status" value="1"/>
</dbReference>
<dbReference type="PROSITE" id="PS00178">
    <property type="entry name" value="AA_TRNA_LIGASE_I"/>
    <property type="match status" value="1"/>
</dbReference>
<dbReference type="PANTHER" id="PTHR43766">
    <property type="entry name" value="TRYPTOPHAN--TRNA LIGASE, MITOCHONDRIAL"/>
    <property type="match status" value="1"/>
</dbReference>
<dbReference type="InterPro" id="IPR050203">
    <property type="entry name" value="Trp-tRNA_synthetase"/>
</dbReference>
<evidence type="ECO:0000256" key="8">
    <source>
        <dbReference type="SAM" id="MobiDB-lite"/>
    </source>
</evidence>
<keyword evidence="4" id="KW-0547">Nucleotide-binding</keyword>
<keyword evidence="7" id="KW-0030">Aminoacyl-tRNA synthetase</keyword>
<dbReference type="FunFam" id="3.40.50.620:FF:000082">
    <property type="entry name" value="MSW1p Mitochondrial tryptophanyl-tRNA synthetase"/>
    <property type="match status" value="1"/>
</dbReference>
<feature type="region of interest" description="Disordered" evidence="8">
    <location>
        <begin position="192"/>
        <end position="216"/>
    </location>
</feature>
<gene>
    <name evidence="9" type="ORF">S01H1_32771</name>
</gene>
<reference evidence="9" key="1">
    <citation type="journal article" date="2014" name="Front. Microbiol.">
        <title>High frequency of phylogenetically diverse reductive dehalogenase-homologous genes in deep subseafloor sedimentary metagenomes.</title>
        <authorList>
            <person name="Kawai M."/>
            <person name="Futagami T."/>
            <person name="Toyoda A."/>
            <person name="Takaki Y."/>
            <person name="Nishi S."/>
            <person name="Hori S."/>
            <person name="Arai W."/>
            <person name="Tsubouchi T."/>
            <person name="Morono Y."/>
            <person name="Uchiyama I."/>
            <person name="Ito T."/>
            <person name="Fujiyama A."/>
            <person name="Inagaki F."/>
            <person name="Takami H."/>
        </authorList>
    </citation>
    <scope>NUCLEOTIDE SEQUENCE</scope>
    <source>
        <strain evidence="9">Expedition CK06-06</strain>
    </source>
</reference>
<evidence type="ECO:0000256" key="1">
    <source>
        <dbReference type="ARBA" id="ARBA00005594"/>
    </source>
</evidence>
<evidence type="ECO:0000256" key="6">
    <source>
        <dbReference type="ARBA" id="ARBA00022917"/>
    </source>
</evidence>
<dbReference type="EC" id="6.1.1.2" evidence="2"/>
<accession>X0UJJ9</accession>
<dbReference type="Gene3D" id="3.40.50.620">
    <property type="entry name" value="HUPs"/>
    <property type="match status" value="1"/>
</dbReference>
<dbReference type="InterPro" id="IPR014729">
    <property type="entry name" value="Rossmann-like_a/b/a_fold"/>
</dbReference>
<name>X0UJJ9_9ZZZZ</name>
<evidence type="ECO:0000256" key="2">
    <source>
        <dbReference type="ARBA" id="ARBA00013161"/>
    </source>
</evidence>
<organism evidence="9">
    <name type="scientific">marine sediment metagenome</name>
    <dbReference type="NCBI Taxonomy" id="412755"/>
    <lineage>
        <taxon>unclassified sequences</taxon>
        <taxon>metagenomes</taxon>
        <taxon>ecological metagenomes</taxon>
    </lineage>
</organism>
<keyword evidence="3" id="KW-0436">Ligase</keyword>
<comment type="caution">
    <text evidence="9">The sequence shown here is derived from an EMBL/GenBank/DDBJ whole genome shotgun (WGS) entry which is preliminary data.</text>
</comment>
<keyword evidence="6" id="KW-0648">Protein biosynthesis</keyword>
<dbReference type="SUPFAM" id="SSF52374">
    <property type="entry name" value="Nucleotidylyl transferase"/>
    <property type="match status" value="1"/>
</dbReference>
<dbReference type="GO" id="GO:0006436">
    <property type="term" value="P:tryptophanyl-tRNA aminoacylation"/>
    <property type="evidence" value="ECO:0007669"/>
    <property type="project" value="InterPro"/>
</dbReference>
<dbReference type="GO" id="GO:0005739">
    <property type="term" value="C:mitochondrion"/>
    <property type="evidence" value="ECO:0007669"/>
    <property type="project" value="TreeGrafter"/>
</dbReference>
<protein>
    <recommendedName>
        <fullName evidence="2">tryptophan--tRNA ligase</fullName>
        <ecNumber evidence="2">6.1.1.2</ecNumber>
    </recommendedName>
</protein>
<dbReference type="PRINTS" id="PR01039">
    <property type="entry name" value="TRNASYNTHTRP"/>
</dbReference>
<feature type="compositionally biased region" description="Polar residues" evidence="8">
    <location>
        <begin position="197"/>
        <end position="210"/>
    </location>
</feature>
<dbReference type="AlphaFoldDB" id="X0UJJ9"/>
<evidence type="ECO:0000313" key="9">
    <source>
        <dbReference type="EMBL" id="GAG05795.1"/>
    </source>
</evidence>
<dbReference type="GO" id="GO:0005524">
    <property type="term" value="F:ATP binding"/>
    <property type="evidence" value="ECO:0007669"/>
    <property type="project" value="UniProtKB-KW"/>
</dbReference>
<evidence type="ECO:0000256" key="7">
    <source>
        <dbReference type="ARBA" id="ARBA00023146"/>
    </source>
</evidence>
<sequence length="216" mass="24654">MKKRIFSGIQPTGLVHIGNYLGAIKNWVNLQDKYDSIFCIVDLHALTIPETAKQMQKRIFDLATTLLASGLEPKKCLIFVQSHVPEHTELTWLLNTITPIGELERMTQFKEKAKRFKKSINMGLFDYPVLMAADILLYKTDVVPVGQDQRQHVEITRTIARKFNQRYGQVFIEPECLIQKAAARIMSLTDPTKKMSKSSPQSYLSITDSPSLIKEK</sequence>
<dbReference type="PANTHER" id="PTHR43766:SF1">
    <property type="entry name" value="TRYPTOPHAN--TRNA LIGASE, MITOCHONDRIAL"/>
    <property type="match status" value="1"/>
</dbReference>
<evidence type="ECO:0000256" key="4">
    <source>
        <dbReference type="ARBA" id="ARBA00022741"/>
    </source>
</evidence>
<keyword evidence="5" id="KW-0067">ATP-binding</keyword>